<reference evidence="3" key="1">
    <citation type="submission" date="2024-05" db="EMBL/GenBank/DDBJ databases">
        <authorList>
            <person name="Tikunov A.Y."/>
            <person name="Morozova V.V."/>
            <person name="Kozlova Y.N."/>
            <person name="Tikunova N.V."/>
            <person name="Babkin I.V."/>
        </authorList>
    </citation>
    <scope>NUCLEOTIDE SEQUENCE [LARGE SCALE GENOMIC DNA]</scope>
</reference>
<keyword evidence="1" id="KW-0472">Membrane</keyword>
<dbReference type="Proteomes" id="UP001305174">
    <property type="component" value="Segment"/>
</dbReference>
<evidence type="ECO:0000256" key="1">
    <source>
        <dbReference type="SAM" id="Phobius"/>
    </source>
</evidence>
<accession>A0AAX4G6K7</accession>
<organism evidence="2 3">
    <name type="scientific">Pseudomonas phage vB_PseuGesM_254</name>
    <dbReference type="NCBI Taxonomy" id="3092638"/>
    <lineage>
        <taxon>Viruses</taxon>
        <taxon>Duplodnaviria</taxon>
        <taxon>Heunggongvirae</taxon>
        <taxon>Uroviricota</taxon>
        <taxon>Caudoviricetes</taxon>
        <taxon>Vandenendeviridae</taxon>
        <taxon>Chemalvirus</taxon>
        <taxon>Chemalvirus PseuGes254</taxon>
    </lineage>
</organism>
<evidence type="ECO:0000313" key="3">
    <source>
        <dbReference type="Proteomes" id="UP001305174"/>
    </source>
</evidence>
<sequence>MFIIKVIAAVMVTLISLMIGFATIELLTNKQWFVGIICTLVTFGGFNTSYHLAKV</sequence>
<keyword evidence="1" id="KW-0812">Transmembrane</keyword>
<name>A0AAX4G6K7_9CAUD</name>
<keyword evidence="1" id="KW-1133">Transmembrane helix</keyword>
<feature type="transmembrane region" description="Helical" evidence="1">
    <location>
        <begin position="32"/>
        <end position="53"/>
    </location>
</feature>
<proteinExistence type="predicted"/>
<evidence type="ECO:0000313" key="2">
    <source>
        <dbReference type="EMBL" id="WOZ57554.1"/>
    </source>
</evidence>
<protein>
    <submittedName>
        <fullName evidence="2">Uncharacterized protein</fullName>
    </submittedName>
</protein>
<keyword evidence="3" id="KW-1185">Reference proteome</keyword>
<dbReference type="EMBL" id="OR575930">
    <property type="protein sequence ID" value="WOZ57554.1"/>
    <property type="molecule type" value="Genomic_DNA"/>
</dbReference>